<keyword evidence="1" id="KW-0472">Membrane</keyword>
<accession>A0A9P4S1I9</accession>
<reference evidence="2" key="1">
    <citation type="journal article" date="2020" name="Stud. Mycol.">
        <title>101 Dothideomycetes genomes: a test case for predicting lifestyles and emergence of pathogens.</title>
        <authorList>
            <person name="Haridas S."/>
            <person name="Albert R."/>
            <person name="Binder M."/>
            <person name="Bloem J."/>
            <person name="Labutti K."/>
            <person name="Salamov A."/>
            <person name="Andreopoulos B."/>
            <person name="Baker S."/>
            <person name="Barry K."/>
            <person name="Bills G."/>
            <person name="Bluhm B."/>
            <person name="Cannon C."/>
            <person name="Castanera R."/>
            <person name="Culley D."/>
            <person name="Daum C."/>
            <person name="Ezra D."/>
            <person name="Gonzalez J."/>
            <person name="Henrissat B."/>
            <person name="Kuo A."/>
            <person name="Liang C."/>
            <person name="Lipzen A."/>
            <person name="Lutzoni F."/>
            <person name="Magnuson J."/>
            <person name="Mondo S."/>
            <person name="Nolan M."/>
            <person name="Ohm R."/>
            <person name="Pangilinan J."/>
            <person name="Park H.-J."/>
            <person name="Ramirez L."/>
            <person name="Alfaro M."/>
            <person name="Sun H."/>
            <person name="Tritt A."/>
            <person name="Yoshinaga Y."/>
            <person name="Zwiers L.-H."/>
            <person name="Turgeon B."/>
            <person name="Goodwin S."/>
            <person name="Spatafora J."/>
            <person name="Crous P."/>
            <person name="Grigoriev I."/>
        </authorList>
    </citation>
    <scope>NUCLEOTIDE SEQUENCE</scope>
    <source>
        <strain evidence="2">CBS 101060</strain>
    </source>
</reference>
<keyword evidence="1" id="KW-1133">Transmembrane helix</keyword>
<evidence type="ECO:0000256" key="1">
    <source>
        <dbReference type="SAM" id="Phobius"/>
    </source>
</evidence>
<dbReference type="AlphaFoldDB" id="A0A9P4S1I9"/>
<organism evidence="2 3">
    <name type="scientific">Patellaria atrata CBS 101060</name>
    <dbReference type="NCBI Taxonomy" id="1346257"/>
    <lineage>
        <taxon>Eukaryota</taxon>
        <taxon>Fungi</taxon>
        <taxon>Dikarya</taxon>
        <taxon>Ascomycota</taxon>
        <taxon>Pezizomycotina</taxon>
        <taxon>Dothideomycetes</taxon>
        <taxon>Dothideomycetes incertae sedis</taxon>
        <taxon>Patellariales</taxon>
        <taxon>Patellariaceae</taxon>
        <taxon>Patellaria</taxon>
    </lineage>
</organism>
<protein>
    <submittedName>
        <fullName evidence="2">Uncharacterized protein</fullName>
    </submittedName>
</protein>
<gene>
    <name evidence="2" type="ORF">M501DRAFT_592761</name>
</gene>
<sequence>MLKLRITPGDYLRLLVSRFGTIQSNLIFFTFSVYSPLYRPRHQRPLQLLGDIIYFEYCDNLSPVCSDFCPSAIPVLLGFRAGIILCVGCVAP</sequence>
<dbReference type="EMBL" id="MU006119">
    <property type="protein sequence ID" value="KAF2834439.1"/>
    <property type="molecule type" value="Genomic_DNA"/>
</dbReference>
<keyword evidence="1" id="KW-0812">Transmembrane</keyword>
<name>A0A9P4S1I9_9PEZI</name>
<evidence type="ECO:0000313" key="3">
    <source>
        <dbReference type="Proteomes" id="UP000799429"/>
    </source>
</evidence>
<keyword evidence="3" id="KW-1185">Reference proteome</keyword>
<comment type="caution">
    <text evidence="2">The sequence shown here is derived from an EMBL/GenBank/DDBJ whole genome shotgun (WGS) entry which is preliminary data.</text>
</comment>
<feature type="transmembrane region" description="Helical" evidence="1">
    <location>
        <begin position="20"/>
        <end position="38"/>
    </location>
</feature>
<proteinExistence type="predicted"/>
<dbReference type="Proteomes" id="UP000799429">
    <property type="component" value="Unassembled WGS sequence"/>
</dbReference>
<evidence type="ECO:0000313" key="2">
    <source>
        <dbReference type="EMBL" id="KAF2834439.1"/>
    </source>
</evidence>